<dbReference type="PROSITE" id="PS00678">
    <property type="entry name" value="WD_REPEATS_1"/>
    <property type="match status" value="1"/>
</dbReference>
<evidence type="ECO:0000259" key="6">
    <source>
        <dbReference type="Pfam" id="PF24883"/>
    </source>
</evidence>
<evidence type="ECO:0000256" key="1">
    <source>
        <dbReference type="ARBA" id="ARBA00022574"/>
    </source>
</evidence>
<dbReference type="CDD" id="cd00200">
    <property type="entry name" value="WD40"/>
    <property type="match status" value="2"/>
</dbReference>
<dbReference type="Gene3D" id="3.40.50.300">
    <property type="entry name" value="P-loop containing nucleotide triphosphate hydrolases"/>
    <property type="match status" value="1"/>
</dbReference>
<feature type="repeat" description="WD" evidence="3">
    <location>
        <begin position="1266"/>
        <end position="1307"/>
    </location>
</feature>
<dbReference type="EMBL" id="JAEHOE010000001">
    <property type="protein sequence ID" value="KAG2501506.1"/>
    <property type="molecule type" value="Genomic_DNA"/>
</dbReference>
<feature type="compositionally biased region" description="Gly residues" evidence="4">
    <location>
        <begin position="175"/>
        <end position="191"/>
    </location>
</feature>
<feature type="repeat" description="WD" evidence="3">
    <location>
        <begin position="1355"/>
        <end position="1397"/>
    </location>
</feature>
<feature type="domain" description="Nephrocystin 3-like N-terminal" evidence="6">
    <location>
        <begin position="510"/>
        <end position="662"/>
    </location>
</feature>
<dbReference type="InterPro" id="IPR011047">
    <property type="entry name" value="Quinoprotein_ADH-like_sf"/>
</dbReference>
<keyword evidence="1 3" id="KW-0853">WD repeat</keyword>
<dbReference type="InterPro" id="IPR019775">
    <property type="entry name" value="WD40_repeat_CS"/>
</dbReference>
<feature type="compositionally biased region" description="Gly residues" evidence="4">
    <location>
        <begin position="378"/>
        <end position="388"/>
    </location>
</feature>
<dbReference type="InterPro" id="IPR056884">
    <property type="entry name" value="NPHP3-like_N"/>
</dbReference>
<feature type="repeat" description="WD" evidence="3">
    <location>
        <begin position="1398"/>
        <end position="1431"/>
    </location>
</feature>
<feature type="compositionally biased region" description="Low complexity" evidence="4">
    <location>
        <begin position="1"/>
        <end position="10"/>
    </location>
</feature>
<accession>A0A836C5R9</accession>
<dbReference type="InterPro" id="IPR027417">
    <property type="entry name" value="P-loop_NTPase"/>
</dbReference>
<feature type="repeat" description="WD" evidence="3">
    <location>
        <begin position="1728"/>
        <end position="1776"/>
    </location>
</feature>
<keyword evidence="8" id="KW-1185">Reference proteome</keyword>
<gene>
    <name evidence="7" type="ORF">HYH03_000014</name>
</gene>
<comment type="caution">
    <text evidence="7">The sequence shown here is derived from an EMBL/GenBank/DDBJ whole genome shotgun (WGS) entry which is preliminary data.</text>
</comment>
<feature type="compositionally biased region" description="Gly residues" evidence="4">
    <location>
        <begin position="293"/>
        <end position="305"/>
    </location>
</feature>
<dbReference type="Pfam" id="PF24883">
    <property type="entry name" value="NPHP3_N"/>
    <property type="match status" value="1"/>
</dbReference>
<dbReference type="Proteomes" id="UP000612055">
    <property type="component" value="Unassembled WGS sequence"/>
</dbReference>
<dbReference type="SMART" id="SM00320">
    <property type="entry name" value="WD40"/>
    <property type="match status" value="14"/>
</dbReference>
<feature type="repeat" description="WD" evidence="3">
    <location>
        <begin position="1314"/>
        <end position="1348"/>
    </location>
</feature>
<dbReference type="InterPro" id="IPR001680">
    <property type="entry name" value="WD40_rpt"/>
</dbReference>
<dbReference type="PROSITE" id="PS50082">
    <property type="entry name" value="WD_REPEATS_2"/>
    <property type="match status" value="8"/>
</dbReference>
<dbReference type="Pfam" id="PF12894">
    <property type="entry name" value="ANAPC4_WD40"/>
    <property type="match status" value="1"/>
</dbReference>
<dbReference type="InterPro" id="IPR015943">
    <property type="entry name" value="WD40/YVTN_repeat-like_dom_sf"/>
</dbReference>
<dbReference type="InterPro" id="IPR050349">
    <property type="entry name" value="WD_LIS1/nudF_dynein_reg"/>
</dbReference>
<feature type="repeat" description="WD" evidence="3">
    <location>
        <begin position="1777"/>
        <end position="1808"/>
    </location>
</feature>
<dbReference type="Gene3D" id="2.130.10.10">
    <property type="entry name" value="YVTN repeat-like/Quinoprotein amine dehydrogenase"/>
    <property type="match status" value="5"/>
</dbReference>
<dbReference type="PANTHER" id="PTHR44129">
    <property type="entry name" value="WD REPEAT-CONTAINING PROTEIN POP1"/>
    <property type="match status" value="1"/>
</dbReference>
<dbReference type="InterPro" id="IPR024977">
    <property type="entry name" value="Apc4-like_WD40_dom"/>
</dbReference>
<feature type="region of interest" description="Disordered" evidence="4">
    <location>
        <begin position="1"/>
        <end position="69"/>
    </location>
</feature>
<dbReference type="PROSITE" id="PS50294">
    <property type="entry name" value="WD_REPEATS_REGION"/>
    <property type="match status" value="6"/>
</dbReference>
<feature type="region of interest" description="Disordered" evidence="4">
    <location>
        <begin position="171"/>
        <end position="191"/>
    </location>
</feature>
<dbReference type="Pfam" id="PF00400">
    <property type="entry name" value="WD40"/>
    <property type="match status" value="9"/>
</dbReference>
<evidence type="ECO:0000313" key="7">
    <source>
        <dbReference type="EMBL" id="KAG2501506.1"/>
    </source>
</evidence>
<protein>
    <submittedName>
        <fullName evidence="7">Uncharacterized protein</fullName>
    </submittedName>
</protein>
<feature type="compositionally biased region" description="Low complexity" evidence="4">
    <location>
        <begin position="34"/>
        <end position="45"/>
    </location>
</feature>
<evidence type="ECO:0000259" key="5">
    <source>
        <dbReference type="Pfam" id="PF12894"/>
    </source>
</evidence>
<feature type="repeat" description="WD" evidence="3">
    <location>
        <begin position="1136"/>
        <end position="1177"/>
    </location>
</feature>
<reference evidence="7" key="1">
    <citation type="journal article" date="2020" name="bioRxiv">
        <title>Comparative genomics of Chlamydomonas.</title>
        <authorList>
            <person name="Craig R.J."/>
            <person name="Hasan A.R."/>
            <person name="Ness R.W."/>
            <person name="Keightley P.D."/>
        </authorList>
    </citation>
    <scope>NUCLEOTIDE SEQUENCE</scope>
    <source>
        <strain evidence="7">CCAP 11/70</strain>
    </source>
</reference>
<dbReference type="OrthoDB" id="361494at2759"/>
<evidence type="ECO:0000256" key="2">
    <source>
        <dbReference type="ARBA" id="ARBA00022737"/>
    </source>
</evidence>
<sequence>MGCGASAASAPRLRPREAGVGAGATVRGAGGLPAGSAAGSGAPLDGVGGRRVAPPRRDPGPPPVPYDSVPAATLLPRAVSLRGLRRLRTAAVAALGANRYTAVSTAELVSDWLGPAVAAVSGATSAVDPVADLVDPSDVGHPWIFISHAWAGRAAVLFDAAEAALVAAEAERGSDGGGGGGAGDSGNGGRKGSGFGGGDGALCAWIDIFATDLRPGHHAGHVGAVMAAVAAARGGTLVVADPDLVYNTRPAAALPLTSGTGGTFVHRPGAAASVAAPTSPSCHVQGNACGADAGSGSGSGSGSGESGSVADPADPASRAWCLLEWAACLDAHGPDRLLVHPYPHPFPHSRPPAAPCLPATSPTAAADFASPPESPTSDGGGDGGGGGGALLAGFDGAGGGEAAAVGPGAAALAARLPPEGLAAAAAAHDGDLAAALAAAVALRGSAAAFSQRLTLALALRPLCLDPGFGAAAKAAARRAQAAGAAWDWGPVTSWLSGGPRGGAAGAGRLPRVLCIAGGSGEGKSAAAAALAAALQARAGAAGGGVRPVAIGGGPAAGAAAPLPVLAAHFAAAADARSRDPGEVVRGLAFQLAERLPQLRSRMATPGALAALAAAAADGDEAAAAAARALLKDPLAAAAREAGPLPQIVILIDGLDEACEPDGTVISPGGANAWYGPQPLSPATASQNLSGSILGDSGVILSPCAPSMSRPQFSTAAPPTVACPNRLFSLLTQQLGALPASVRFIVTTRTTAVLAAGVTLAAALDASFAEDGGVAHVSVQELCTARPGRGSTDLLPHVAGMLESYEALLPSSTQLHLDDHDAGPRAREDEESQPGPIALLEALTAAQEPLPAALLRRMGLGGALAAALKAAGGGGPRGGGGTKTLSILWLDEHDGKVYGMCRTLYEWLVYGSIGGCGADSGMGARGGQPRLNMAAGHARIASALMAAVRGASKVERSHVPYAPYTLRHLVHHLVAALEASTAGVDRPTHVRALEELFTGDPGFLAAAFAAGYGRTACAQDLHRLTKPSLSSLGTAVPEALSDCQRWLAGAGGRELAAAGAACTAADVSASLLRHCPTGSALFRRTEEAAGREPGAAATVAAAARAGAGAGADGGGGRWRLAAAVGAAKRWVPLRSRLQGHSGPVTCLTWSPCGALLGSGGCDELLRVWEAAGGRCVAALEDHSSELTGVAWSPDGFRLASSSSGDEVITLWQAATGRGTPSLHDGSWRVWPITCVSWSPEGAHVAGGSELGALHVWAAGSGRVVATHEGHVKQVSGVAWAPDGTRVASAGRDRKIKVYDMASGECLQTIKAEARLTCLAWSPDGESLAAGDEEGGVGVWDVEGGERTQALKASGGEGGHSGAVAAVAWRPPEGQLLASAGAEGGVRLWSALTGRCLAVLRGHASAVSCLAWAPSGRTLGSGGADGAVALWELPGGPGRQSVTAVDTAEEEAAHAGPVQALAWAPPGPESGPEAAEGTGRRLLASGGPDGAVRVWAVGPGWAAAECTATLQSRSGLVRCLAWLPRSTSGGGAGGGGRGTLAVGGGGDGCVRLWDPASGSSGARSMQCHAGPVTCLALSPGGPAAGDPSAGLPLPMPLPLLASGGEDKVVRLWEGGGGKCRGNLKGHTAALTALAWSPDGGALASAAAGEAGPGGLRLWDPGAGRCVGELQGPEGGTDCIAWAPLDGGGGGAGGGADGGGSSGRALLAAAGRADAAVRLYDPRSGACVRRLRGHTGPVTCLADAGSAGGGAGGRPLLLSGGEDRCVRVWDAGAGRCVGELQGHASAVRCVAAEAGGGAVASGGADGGVRCWAWEAEGRR</sequence>
<dbReference type="InterPro" id="IPR036322">
    <property type="entry name" value="WD40_repeat_dom_sf"/>
</dbReference>
<evidence type="ECO:0000313" key="8">
    <source>
        <dbReference type="Proteomes" id="UP000612055"/>
    </source>
</evidence>
<dbReference type="SUPFAM" id="SSF50978">
    <property type="entry name" value="WD40 repeat-like"/>
    <property type="match status" value="1"/>
</dbReference>
<feature type="region of interest" description="Disordered" evidence="4">
    <location>
        <begin position="291"/>
        <end position="313"/>
    </location>
</feature>
<evidence type="ECO:0000256" key="4">
    <source>
        <dbReference type="SAM" id="MobiDB-lite"/>
    </source>
</evidence>
<feature type="repeat" description="WD" evidence="3">
    <location>
        <begin position="1178"/>
        <end position="1220"/>
    </location>
</feature>
<feature type="region of interest" description="Disordered" evidence="4">
    <location>
        <begin position="353"/>
        <end position="388"/>
    </location>
</feature>
<keyword evidence="2" id="KW-0677">Repeat</keyword>
<feature type="domain" description="Anaphase-promoting complex subunit 4-like WD40" evidence="5">
    <location>
        <begin position="1235"/>
        <end position="1320"/>
    </location>
</feature>
<dbReference type="SUPFAM" id="SSF50998">
    <property type="entry name" value="Quinoprotein alcohol dehydrogenase-like"/>
    <property type="match status" value="1"/>
</dbReference>
<evidence type="ECO:0000256" key="3">
    <source>
        <dbReference type="PROSITE-ProRule" id="PRU00221"/>
    </source>
</evidence>
<organism evidence="7 8">
    <name type="scientific">Edaphochlamys debaryana</name>
    <dbReference type="NCBI Taxonomy" id="47281"/>
    <lineage>
        <taxon>Eukaryota</taxon>
        <taxon>Viridiplantae</taxon>
        <taxon>Chlorophyta</taxon>
        <taxon>core chlorophytes</taxon>
        <taxon>Chlorophyceae</taxon>
        <taxon>CS clade</taxon>
        <taxon>Chlamydomonadales</taxon>
        <taxon>Chlamydomonadales incertae sedis</taxon>
        <taxon>Edaphochlamys</taxon>
    </lineage>
</organism>
<name>A0A836C5R9_9CHLO</name>
<proteinExistence type="predicted"/>